<accession>A0ABQ2P8A4</accession>
<dbReference type="Proteomes" id="UP000637267">
    <property type="component" value="Unassembled WGS sequence"/>
</dbReference>
<feature type="transmembrane region" description="Helical" evidence="7">
    <location>
        <begin position="94"/>
        <end position="117"/>
    </location>
</feature>
<protein>
    <submittedName>
        <fullName evidence="8">MATE family efflux transporter</fullName>
    </submittedName>
</protein>
<comment type="similarity">
    <text evidence="2">Belongs to the multi antimicrobial extrusion (MATE) (TC 2.A.66.1) family.</text>
</comment>
<evidence type="ECO:0000256" key="7">
    <source>
        <dbReference type="SAM" id="Phobius"/>
    </source>
</evidence>
<dbReference type="InterPro" id="IPR050222">
    <property type="entry name" value="MATE_MdtK"/>
</dbReference>
<feature type="transmembrane region" description="Helical" evidence="7">
    <location>
        <begin position="267"/>
        <end position="286"/>
    </location>
</feature>
<keyword evidence="4 7" id="KW-0812">Transmembrane</keyword>
<evidence type="ECO:0000256" key="1">
    <source>
        <dbReference type="ARBA" id="ARBA00004141"/>
    </source>
</evidence>
<feature type="transmembrane region" description="Helical" evidence="7">
    <location>
        <begin position="355"/>
        <end position="378"/>
    </location>
</feature>
<evidence type="ECO:0000256" key="6">
    <source>
        <dbReference type="ARBA" id="ARBA00023136"/>
    </source>
</evidence>
<name>A0ABQ2P8A4_9NEIS</name>
<feature type="transmembrane region" description="Helical" evidence="7">
    <location>
        <begin position="188"/>
        <end position="211"/>
    </location>
</feature>
<keyword evidence="3" id="KW-0813">Transport</keyword>
<dbReference type="InterPro" id="IPR002528">
    <property type="entry name" value="MATE_fam"/>
</dbReference>
<feature type="transmembrane region" description="Helical" evidence="7">
    <location>
        <begin position="385"/>
        <end position="406"/>
    </location>
</feature>
<dbReference type="PANTHER" id="PTHR43298">
    <property type="entry name" value="MULTIDRUG RESISTANCE PROTEIN NORM-RELATED"/>
    <property type="match status" value="1"/>
</dbReference>
<feature type="transmembrane region" description="Helical" evidence="7">
    <location>
        <begin position="47"/>
        <end position="67"/>
    </location>
</feature>
<feature type="transmembrane region" description="Helical" evidence="7">
    <location>
        <begin position="163"/>
        <end position="182"/>
    </location>
</feature>
<evidence type="ECO:0000256" key="4">
    <source>
        <dbReference type="ARBA" id="ARBA00022692"/>
    </source>
</evidence>
<dbReference type="Pfam" id="PF01554">
    <property type="entry name" value="MatE"/>
    <property type="match status" value="2"/>
</dbReference>
<dbReference type="InterPro" id="IPR044644">
    <property type="entry name" value="DinF-like"/>
</dbReference>
<feature type="transmembrane region" description="Helical" evidence="7">
    <location>
        <begin position="243"/>
        <end position="261"/>
    </location>
</feature>
<proteinExistence type="inferred from homology"/>
<evidence type="ECO:0000313" key="9">
    <source>
        <dbReference type="Proteomes" id="UP000637267"/>
    </source>
</evidence>
<gene>
    <name evidence="8" type="ORF">GCM10010970_17250</name>
</gene>
<reference evidence="9" key="1">
    <citation type="journal article" date="2019" name="Int. J. Syst. Evol. Microbiol.">
        <title>The Global Catalogue of Microorganisms (GCM) 10K type strain sequencing project: providing services to taxonomists for standard genome sequencing and annotation.</title>
        <authorList>
            <consortium name="The Broad Institute Genomics Platform"/>
            <consortium name="The Broad Institute Genome Sequencing Center for Infectious Disease"/>
            <person name="Wu L."/>
            <person name="Ma J."/>
        </authorList>
    </citation>
    <scope>NUCLEOTIDE SEQUENCE [LARGE SCALE GENOMIC DNA]</scope>
    <source>
        <strain evidence="9">CGMCC 1.8859</strain>
    </source>
</reference>
<dbReference type="NCBIfam" id="TIGR00797">
    <property type="entry name" value="matE"/>
    <property type="match status" value="1"/>
</dbReference>
<keyword evidence="6 7" id="KW-0472">Membrane</keyword>
<evidence type="ECO:0000256" key="2">
    <source>
        <dbReference type="ARBA" id="ARBA00010199"/>
    </source>
</evidence>
<dbReference type="RefSeq" id="WP_188703864.1">
    <property type="nucleotide sequence ID" value="NZ_BMLX01000002.1"/>
</dbReference>
<feature type="transmembrane region" description="Helical" evidence="7">
    <location>
        <begin position="315"/>
        <end position="335"/>
    </location>
</feature>
<keyword evidence="5 7" id="KW-1133">Transmembrane helix</keyword>
<comment type="subcellular location">
    <subcellularLocation>
        <location evidence="1">Membrane</location>
        <topology evidence="1">Multi-pass membrane protein</topology>
    </subcellularLocation>
</comment>
<evidence type="ECO:0000256" key="5">
    <source>
        <dbReference type="ARBA" id="ARBA00022989"/>
    </source>
</evidence>
<evidence type="ECO:0000313" key="8">
    <source>
        <dbReference type="EMBL" id="GGP20847.1"/>
    </source>
</evidence>
<dbReference type="CDD" id="cd13136">
    <property type="entry name" value="MATE_DinF_like"/>
    <property type="match status" value="1"/>
</dbReference>
<dbReference type="PANTHER" id="PTHR43298:SF2">
    <property type="entry name" value="FMN_FAD EXPORTER YEEO-RELATED"/>
    <property type="match status" value="1"/>
</dbReference>
<evidence type="ECO:0000256" key="3">
    <source>
        <dbReference type="ARBA" id="ARBA00022448"/>
    </source>
</evidence>
<organism evidence="8 9">
    <name type="scientific">Silvimonas iriomotensis</name>
    <dbReference type="NCBI Taxonomy" id="449662"/>
    <lineage>
        <taxon>Bacteria</taxon>
        <taxon>Pseudomonadati</taxon>
        <taxon>Pseudomonadota</taxon>
        <taxon>Betaproteobacteria</taxon>
        <taxon>Neisseriales</taxon>
        <taxon>Chitinibacteraceae</taxon>
        <taxon>Silvimonas</taxon>
    </lineage>
</organism>
<feature type="transmembrane region" description="Helical" evidence="7">
    <location>
        <begin position="412"/>
        <end position="431"/>
    </location>
</feature>
<feature type="transmembrane region" description="Helical" evidence="7">
    <location>
        <begin position="137"/>
        <end position="156"/>
    </location>
</feature>
<keyword evidence="9" id="KW-1185">Reference proteome</keyword>
<dbReference type="EMBL" id="BMLX01000002">
    <property type="protein sequence ID" value="GGP20847.1"/>
    <property type="molecule type" value="Genomic_DNA"/>
</dbReference>
<comment type="caution">
    <text evidence="8">The sequence shown here is derived from an EMBL/GenBank/DDBJ whole genome shotgun (WGS) entry which is preliminary data.</text>
</comment>
<sequence>MTPSASPVTHARVLGLAIPITLANLTQPLLAAVDTAMAGHMTDPSAIGGVALGGVFFSFIFWGFGFLRMGTTGLVAQAWGAGDYTGLRDNLWRALLLAFAIGAAVLLLQSPLIAVTIQLLGGTAAVQSDAMTYAHARIWSAPLVLANFVVLGYLLGVQRVRQALVLQLWVNLVNVIAVFLFVRHWQWGIAGIGYATACADLAGFGAGLMAIRRLLPRGLPPVRRADLLQAEPLKRLALINRDIFLRTLLLLGSFGWFAHAGAHQGDVILAANALLMNFQTFMAYGLDGLAHAIEALTGEAIGARQRERLVHAIRISALWSGLLALAFTVVYAVAGNPIVALLTNQVAIQEAAARFLPWAVLMPVVSVWGFLMDGVYIGATRTRDLMLCMLLCAACFLVLALGLQRIWGNHGLWLAMTLFMALRGATLAWRLPLVLRSVHTQPAV</sequence>